<dbReference type="InterPro" id="IPR006379">
    <property type="entry name" value="HAD-SF_hydro_IIB"/>
</dbReference>
<name>A0ABW2NR01_9BACL</name>
<dbReference type="SFLD" id="SFLDG01140">
    <property type="entry name" value="C2.B:_Phosphomannomutase_and_P"/>
    <property type="match status" value="1"/>
</dbReference>
<dbReference type="Gene3D" id="3.30.1240.10">
    <property type="match status" value="1"/>
</dbReference>
<protein>
    <submittedName>
        <fullName evidence="1">Cof-type HAD-IIB family hydrolase</fullName>
        <ecNumber evidence="1">3.1.3.-</ecNumber>
    </submittedName>
</protein>
<reference evidence="2" key="1">
    <citation type="journal article" date="2019" name="Int. J. Syst. Evol. Microbiol.">
        <title>The Global Catalogue of Microorganisms (GCM) 10K type strain sequencing project: providing services to taxonomists for standard genome sequencing and annotation.</title>
        <authorList>
            <consortium name="The Broad Institute Genomics Platform"/>
            <consortium name="The Broad Institute Genome Sequencing Center for Infectious Disease"/>
            <person name="Wu L."/>
            <person name="Ma J."/>
        </authorList>
    </citation>
    <scope>NUCLEOTIDE SEQUENCE [LARGE SCALE GENOMIC DNA]</scope>
    <source>
        <strain evidence="2">NBRC 106396</strain>
    </source>
</reference>
<dbReference type="Gene3D" id="3.40.50.1000">
    <property type="entry name" value="HAD superfamily/HAD-like"/>
    <property type="match status" value="1"/>
</dbReference>
<dbReference type="SFLD" id="SFLDS00003">
    <property type="entry name" value="Haloacid_Dehalogenase"/>
    <property type="match status" value="1"/>
</dbReference>
<dbReference type="CDD" id="cd07516">
    <property type="entry name" value="HAD_Pase"/>
    <property type="match status" value="1"/>
</dbReference>
<evidence type="ECO:0000313" key="2">
    <source>
        <dbReference type="Proteomes" id="UP001596549"/>
    </source>
</evidence>
<dbReference type="PANTHER" id="PTHR10000">
    <property type="entry name" value="PHOSPHOSERINE PHOSPHATASE"/>
    <property type="match status" value="1"/>
</dbReference>
<keyword evidence="1" id="KW-0378">Hydrolase</keyword>
<dbReference type="Pfam" id="PF08282">
    <property type="entry name" value="Hydrolase_3"/>
    <property type="match status" value="1"/>
</dbReference>
<evidence type="ECO:0000313" key="1">
    <source>
        <dbReference type="EMBL" id="MFC7372880.1"/>
    </source>
</evidence>
<comment type="caution">
    <text evidence="1">The sequence shown here is derived from an EMBL/GenBank/DDBJ whole genome shotgun (WGS) entry which is preliminary data.</text>
</comment>
<dbReference type="SUPFAM" id="SSF56784">
    <property type="entry name" value="HAD-like"/>
    <property type="match status" value="1"/>
</dbReference>
<dbReference type="Proteomes" id="UP001596549">
    <property type="component" value="Unassembled WGS sequence"/>
</dbReference>
<dbReference type="SFLD" id="SFLDG01144">
    <property type="entry name" value="C2.B.4:_PGP_Like"/>
    <property type="match status" value="1"/>
</dbReference>
<dbReference type="EMBL" id="JBHTCP010000048">
    <property type="protein sequence ID" value="MFC7372880.1"/>
    <property type="molecule type" value="Genomic_DNA"/>
</dbReference>
<organism evidence="1 2">
    <name type="scientific">Fictibacillus iocasae</name>
    <dbReference type="NCBI Taxonomy" id="2715437"/>
    <lineage>
        <taxon>Bacteria</taxon>
        <taxon>Bacillati</taxon>
        <taxon>Bacillota</taxon>
        <taxon>Bacilli</taxon>
        <taxon>Bacillales</taxon>
        <taxon>Fictibacillaceae</taxon>
        <taxon>Fictibacillus</taxon>
    </lineage>
</organism>
<dbReference type="PROSITE" id="PS01229">
    <property type="entry name" value="COF_2"/>
    <property type="match status" value="1"/>
</dbReference>
<accession>A0ABW2NR01</accession>
<dbReference type="NCBIfam" id="TIGR00099">
    <property type="entry name" value="Cof-subfamily"/>
    <property type="match status" value="1"/>
</dbReference>
<dbReference type="InterPro" id="IPR036412">
    <property type="entry name" value="HAD-like_sf"/>
</dbReference>
<keyword evidence="2" id="KW-1185">Reference proteome</keyword>
<dbReference type="GO" id="GO:0016787">
    <property type="term" value="F:hydrolase activity"/>
    <property type="evidence" value="ECO:0007669"/>
    <property type="project" value="UniProtKB-KW"/>
</dbReference>
<dbReference type="InterPro" id="IPR000150">
    <property type="entry name" value="Cof"/>
</dbReference>
<sequence length="283" mass="32100">MVYRLLAIDIDGTLLRSNFRIDRETREAIDYVKGKGVYVTLASGRSFPSTQKIAKALKLDSCLISHNGGFLAKNVDDPIYERRISTEDAYKMADTLENYECHVRMVHERFAVGNQMRQKSQLVAKLTLSTGDPLFYPVTFTENLAEHVLTQDISPPKIDVQFFDEKEKESAEIYMKTHYPAFEYSSSSKCHFEITAPKVTKGAALKVLSERLGIKSHETVAVGDSYNDKDMIEYAGLGVAMANAPDEIKSCAKWITRTNDQLGVSYMIKEVFRKQMRSQIMHK</sequence>
<gene>
    <name evidence="1" type="ORF">ACFQPF_14580</name>
</gene>
<dbReference type="NCBIfam" id="TIGR01484">
    <property type="entry name" value="HAD-SF-IIB"/>
    <property type="match status" value="1"/>
</dbReference>
<dbReference type="InterPro" id="IPR023214">
    <property type="entry name" value="HAD_sf"/>
</dbReference>
<dbReference type="EC" id="3.1.3.-" evidence="1"/>
<proteinExistence type="predicted"/>
<dbReference type="RefSeq" id="WP_379750446.1">
    <property type="nucleotide sequence ID" value="NZ_JBHTCP010000048.1"/>
</dbReference>
<dbReference type="PANTHER" id="PTHR10000:SF50">
    <property type="entry name" value="STRESS RESPONSE PROTEIN YHAX"/>
    <property type="match status" value="1"/>
</dbReference>